<dbReference type="CTD" id="68918606"/>
<reference evidence="2 3" key="1">
    <citation type="journal article" date="2003" name="PLoS Biol.">
        <title>The genome sequence of Caenorhabditis briggsae: a platform for comparative genomics.</title>
        <authorList>
            <person name="Stein L.D."/>
            <person name="Bao Z."/>
            <person name="Blasiar D."/>
            <person name="Blumenthal T."/>
            <person name="Brent M.R."/>
            <person name="Chen N."/>
            <person name="Chinwalla A."/>
            <person name="Clarke L."/>
            <person name="Clee C."/>
            <person name="Coghlan A."/>
            <person name="Coulson A."/>
            <person name="D'Eustachio P."/>
            <person name="Fitch D.H."/>
            <person name="Fulton L.A."/>
            <person name="Fulton R.E."/>
            <person name="Griffiths-Jones S."/>
            <person name="Harris T.W."/>
            <person name="Hillier L.W."/>
            <person name="Kamath R."/>
            <person name="Kuwabara P.E."/>
            <person name="Mardis E.R."/>
            <person name="Marra M.A."/>
            <person name="Miner T.L."/>
            <person name="Minx P."/>
            <person name="Mullikin J.C."/>
            <person name="Plumb R.W."/>
            <person name="Rogers J."/>
            <person name="Schein J.E."/>
            <person name="Sohrmann M."/>
            <person name="Spieth J."/>
            <person name="Stajich J.E."/>
            <person name="Wei C."/>
            <person name="Willey D."/>
            <person name="Wilson R.K."/>
            <person name="Durbin R."/>
            <person name="Waterston R.H."/>
        </authorList>
    </citation>
    <scope>NUCLEOTIDE SEQUENCE [LARGE SCALE GENOMIC DNA]</scope>
    <source>
        <strain evidence="2 3">AF16</strain>
    </source>
</reference>
<accession>B6IL58</accession>
<evidence type="ECO:0000256" key="1">
    <source>
        <dbReference type="SAM" id="Phobius"/>
    </source>
</evidence>
<dbReference type="InParanoid" id="B6IL58"/>
<dbReference type="HOGENOM" id="CLU_481112_0_0_1"/>
<reference evidence="2 3" key="2">
    <citation type="journal article" date="2011" name="PLoS Genet.">
        <title>Caenorhabditis briggsae recombinant inbred line genotypes reveal inter-strain incompatibility and the evolution of recombination.</title>
        <authorList>
            <person name="Ross J.A."/>
            <person name="Koboldt D.C."/>
            <person name="Staisch J.E."/>
            <person name="Chamberlin H.M."/>
            <person name="Gupta B.P."/>
            <person name="Miller R.D."/>
            <person name="Baird S.E."/>
            <person name="Haag E.S."/>
        </authorList>
    </citation>
    <scope>NUCLEOTIDE SEQUENCE [LARGE SCALE GENOMIC DNA]</scope>
    <source>
        <strain evidence="2 3">AF16</strain>
    </source>
</reference>
<keyword evidence="1" id="KW-0812">Transmembrane</keyword>
<keyword evidence="1" id="KW-1133">Transmembrane helix</keyword>
<keyword evidence="3" id="KW-1185">Reference proteome</keyword>
<dbReference type="FunCoup" id="B6IL58">
    <property type="interactions" value="118"/>
</dbReference>
<proteinExistence type="predicted"/>
<dbReference type="AlphaFoldDB" id="B6IL58"/>
<dbReference type="WormBase" id="CBG27148">
    <property type="protein sequence ID" value="CBP48901"/>
    <property type="gene ID" value="WBGene00088562"/>
</dbReference>
<dbReference type="Proteomes" id="UP000008549">
    <property type="component" value="Unassembled WGS sequence"/>
</dbReference>
<keyword evidence="1" id="KW-0472">Membrane</keyword>
<gene>
    <name evidence="2 4" type="ORF">CBG27148</name>
    <name evidence="2" type="ORF">CBG_27148</name>
</gene>
<name>B6IL58_CAEBR</name>
<dbReference type="RefSeq" id="XP_045100170.1">
    <property type="nucleotide sequence ID" value="XM_045237848.1"/>
</dbReference>
<dbReference type="eggNOG" id="ENOG502TH5F">
    <property type="taxonomic scope" value="Eukaryota"/>
</dbReference>
<evidence type="ECO:0000313" key="4">
    <source>
        <dbReference type="WormBase" id="CBG27148"/>
    </source>
</evidence>
<protein>
    <submittedName>
        <fullName evidence="2">Protein CBG27148</fullName>
    </submittedName>
</protein>
<sequence>MVEQLTSLEDVVLQKSVEKILAEDSNATTGDFFYLGIFRVIFSLSEKSNLFYGFLSLVNFYWLSYGFLAFKYYREEFDKFIAMYRGFYMKSLLMIIYAVFLIFMIYNSFYIAQWVEYYKNRCNGRQERFEKFLEEYEGVVNSTSLRSSCSMEEASTEWDEIKAFHLKIQGHYYQNVPTSEKTLSIMLNVSELVQRDCRNETAPICRNENSEQQINNWTVIENLKVITYFQKNIKKYFFIQAWNSSELLINWDNLTSPFENAKTEVFHHQTTNFHDIQEAARERMMLLKNFYGKIEALFHLQLVLNTSGFLQDFLKSTDHTVIEELLALNPQAICEFKMLTMCIPQYSSGKINLSVRNNTRSISQINDWKHKIEIILENNTSFYTSPVKEFCENTGQLINENNGSWIDMLKKELHHITRLCKSIEGEYFFCQFKRSGNDLEGLLLLHQKYRLGMWNDYVAPITFLEVPSINALICFFAMSTMIMISISMVETEDPTPTPENRFEYYKLHTAD</sequence>
<dbReference type="GeneID" id="68918606"/>
<evidence type="ECO:0000313" key="2">
    <source>
        <dbReference type="EMBL" id="CAS00611.1"/>
    </source>
</evidence>
<dbReference type="EMBL" id="HE601047">
    <property type="protein sequence ID" value="CAS00611.1"/>
    <property type="molecule type" value="Genomic_DNA"/>
</dbReference>
<feature type="transmembrane region" description="Helical" evidence="1">
    <location>
        <begin position="50"/>
        <end position="70"/>
    </location>
</feature>
<evidence type="ECO:0000313" key="3">
    <source>
        <dbReference type="Proteomes" id="UP000008549"/>
    </source>
</evidence>
<feature type="transmembrane region" description="Helical" evidence="1">
    <location>
        <begin position="91"/>
        <end position="112"/>
    </location>
</feature>
<organism evidence="2 3">
    <name type="scientific">Caenorhabditis briggsae</name>
    <dbReference type="NCBI Taxonomy" id="6238"/>
    <lineage>
        <taxon>Eukaryota</taxon>
        <taxon>Metazoa</taxon>
        <taxon>Ecdysozoa</taxon>
        <taxon>Nematoda</taxon>
        <taxon>Chromadorea</taxon>
        <taxon>Rhabditida</taxon>
        <taxon>Rhabditina</taxon>
        <taxon>Rhabditomorpha</taxon>
        <taxon>Rhabditoidea</taxon>
        <taxon>Rhabditidae</taxon>
        <taxon>Peloderinae</taxon>
        <taxon>Caenorhabditis</taxon>
    </lineage>
</organism>
<dbReference type="OMA" id="ADRGLYW"/>
<dbReference type="KEGG" id="cbr:CBG_27148"/>